<dbReference type="PANTHER" id="PTHR43739">
    <property type="entry name" value="XYLOGLUCANASE (EUROFUNG)"/>
    <property type="match status" value="1"/>
</dbReference>
<dbReference type="Gene3D" id="2.130.10.10">
    <property type="entry name" value="YVTN repeat-like/Quinoprotein amine dehydrogenase"/>
    <property type="match status" value="1"/>
</dbReference>
<dbReference type="AlphaFoldDB" id="A0A5C6C9L1"/>
<dbReference type="InterPro" id="IPR015943">
    <property type="entry name" value="WD40/YVTN_repeat-like_dom_sf"/>
</dbReference>
<dbReference type="GO" id="GO:0010411">
    <property type="term" value="P:xyloglucan metabolic process"/>
    <property type="evidence" value="ECO:0007669"/>
    <property type="project" value="TreeGrafter"/>
</dbReference>
<sequence>MADTIHVSTRKGLFTLKRSPVRRWEIADVAFLGSPLSMSLADPRDGSWYAALNLGHFGAHLHRSCDRGASWTEVAVPTFPDGATMPERMASEAETPKMKPAALSEIWALEPANTGDGTLWCGTIPGGLFRSDDAGESWRLVEGLWNREERMSWFGGGKDDPGIHSVEVDPNDPQHVLVAISCGGVWRTRDGGAKWECCSNGLRAEYMPPDQAYNPNMQDPHRMVACPSYFNFMWIQHHNGIFHSTDGSRNWEEITNVEPAVFGFTVAVHPHDPGTAWFVPGVKDEMRVPKDAKFIVTKTTDGGKTFRQISAGLPSEDAYDIVLRHALDVDSTGNLLAMGSTTGNFWVSEDSGESWQAVSTHLPPVYAVRFVEER</sequence>
<gene>
    <name evidence="1" type="ORF">Pla144_46890</name>
</gene>
<evidence type="ECO:0000313" key="2">
    <source>
        <dbReference type="Proteomes" id="UP000318437"/>
    </source>
</evidence>
<dbReference type="Proteomes" id="UP000318437">
    <property type="component" value="Unassembled WGS sequence"/>
</dbReference>
<keyword evidence="2" id="KW-1185">Reference proteome</keyword>
<dbReference type="RefSeq" id="WP_146452919.1">
    <property type="nucleotide sequence ID" value="NZ_SJPS01000011.1"/>
</dbReference>
<dbReference type="SUPFAM" id="SSF110296">
    <property type="entry name" value="Oligoxyloglucan reducing end-specific cellobiohydrolase"/>
    <property type="match status" value="1"/>
</dbReference>
<name>A0A5C6C9L1_9BACT</name>
<dbReference type="PANTHER" id="PTHR43739:SF5">
    <property type="entry name" value="EXO-ALPHA-SIALIDASE"/>
    <property type="match status" value="1"/>
</dbReference>
<proteinExistence type="predicted"/>
<reference evidence="1 2" key="1">
    <citation type="submission" date="2019-02" db="EMBL/GenBank/DDBJ databases">
        <title>Deep-cultivation of Planctomycetes and their phenomic and genomic characterization uncovers novel biology.</title>
        <authorList>
            <person name="Wiegand S."/>
            <person name="Jogler M."/>
            <person name="Boedeker C."/>
            <person name="Pinto D."/>
            <person name="Vollmers J."/>
            <person name="Rivas-Marin E."/>
            <person name="Kohn T."/>
            <person name="Peeters S.H."/>
            <person name="Heuer A."/>
            <person name="Rast P."/>
            <person name="Oberbeckmann S."/>
            <person name="Bunk B."/>
            <person name="Jeske O."/>
            <person name="Meyerdierks A."/>
            <person name="Storesund J.E."/>
            <person name="Kallscheuer N."/>
            <person name="Luecker S."/>
            <person name="Lage O.M."/>
            <person name="Pohl T."/>
            <person name="Merkel B.J."/>
            <person name="Hornburger P."/>
            <person name="Mueller R.-W."/>
            <person name="Bruemmer F."/>
            <person name="Labrenz M."/>
            <person name="Spormann A.M."/>
            <person name="Op Den Camp H."/>
            <person name="Overmann J."/>
            <person name="Amann R."/>
            <person name="Jetten M.S.M."/>
            <person name="Mascher T."/>
            <person name="Medema M.H."/>
            <person name="Devos D.P."/>
            <person name="Kaster A.-K."/>
            <person name="Ovreas L."/>
            <person name="Rohde M."/>
            <person name="Galperin M.Y."/>
            <person name="Jogler C."/>
        </authorList>
    </citation>
    <scope>NUCLEOTIDE SEQUENCE [LARGE SCALE GENOMIC DNA]</scope>
    <source>
        <strain evidence="1 2">Pla144</strain>
    </source>
</reference>
<dbReference type="OrthoDB" id="9757947at2"/>
<comment type="caution">
    <text evidence="1">The sequence shown here is derived from an EMBL/GenBank/DDBJ whole genome shotgun (WGS) entry which is preliminary data.</text>
</comment>
<accession>A0A5C6C9L1</accession>
<evidence type="ECO:0000313" key="1">
    <source>
        <dbReference type="EMBL" id="TWU21280.1"/>
    </source>
</evidence>
<protein>
    <submittedName>
        <fullName evidence="1">BNR/Asp-box repeat protein</fullName>
    </submittedName>
</protein>
<organism evidence="1 2">
    <name type="scientific">Bythopirellula polymerisocia</name>
    <dbReference type="NCBI Taxonomy" id="2528003"/>
    <lineage>
        <taxon>Bacteria</taxon>
        <taxon>Pseudomonadati</taxon>
        <taxon>Planctomycetota</taxon>
        <taxon>Planctomycetia</taxon>
        <taxon>Pirellulales</taxon>
        <taxon>Lacipirellulaceae</taxon>
        <taxon>Bythopirellula</taxon>
    </lineage>
</organism>
<dbReference type="InterPro" id="IPR052025">
    <property type="entry name" value="Xyloglucanase_GH74"/>
</dbReference>
<dbReference type="EMBL" id="SJPS01000011">
    <property type="protein sequence ID" value="TWU21280.1"/>
    <property type="molecule type" value="Genomic_DNA"/>
</dbReference>